<organism evidence="1 2">
    <name type="scientific">Paenibacillus crassostreae</name>
    <dbReference type="NCBI Taxonomy" id="1763538"/>
    <lineage>
        <taxon>Bacteria</taxon>
        <taxon>Bacillati</taxon>
        <taxon>Bacillota</taxon>
        <taxon>Bacilli</taxon>
        <taxon>Bacillales</taxon>
        <taxon>Paenibacillaceae</taxon>
        <taxon>Paenibacillus</taxon>
    </lineage>
</organism>
<evidence type="ECO:0008006" key="3">
    <source>
        <dbReference type="Google" id="ProtNLM"/>
    </source>
</evidence>
<dbReference type="AlphaFoldDB" id="A0A167DRN6"/>
<proteinExistence type="predicted"/>
<reference evidence="1 2" key="1">
    <citation type="submission" date="2016-02" db="EMBL/GenBank/DDBJ databases">
        <title>Paenibacillus sp. LPB0068, isolated from Crassostrea gigas.</title>
        <authorList>
            <person name="Shin S.-K."/>
            <person name="Yi H."/>
        </authorList>
    </citation>
    <scope>NUCLEOTIDE SEQUENCE [LARGE SCALE GENOMIC DNA]</scope>
    <source>
        <strain evidence="1 2">LPB0068</strain>
    </source>
</reference>
<dbReference type="Pfam" id="PF14395">
    <property type="entry name" value="COOH-NH2_lig"/>
    <property type="match status" value="1"/>
</dbReference>
<accession>A0A167DRN6</accession>
<sequence>MDQELLFYDSMPLSVRQARLIRSGISSDLISANLRYQPTMSYRSRYAVQVCNLTGLEVLKLGSGGIRTEIFITSTSESGHRSLVNRLTKLAVRSLYALGLDSGEVILSTYGERRCVLEHITPMFRLDDPRLLDLYKQHQTNLHNALIKEEADGIQLVMGMDPEFLLIDSSSMEVIPASEFLERTGEVGCDAVSMNGVTSYPVAELRPEPSHQPRGLIVELMHAMRLASQMIHDRTLLWKAGGMPVPGLPLGGHLHFSGIVLTSSLLHTLDNYLALPVMLLEDQSSLARRPLYGYLGDFRRQPHGGFEYRTLPSFLVSPMLTKGIVCLSFLIVRHYKELRSRPLEQEIIHRAYYEGRKQIIRNGVDPLFSEVRSLSDYPQYAQYIDPLLEHIARGGVWDESRDIRPLWNVPVV</sequence>
<dbReference type="STRING" id="1763538.LPB68_02235"/>
<protein>
    <recommendedName>
        <fullName evidence="3">Phage phiEco32-like COOH.NH2 ligase-type 2</fullName>
    </recommendedName>
</protein>
<evidence type="ECO:0000313" key="2">
    <source>
        <dbReference type="Proteomes" id="UP000077134"/>
    </source>
</evidence>
<dbReference type="OrthoDB" id="2078085at2"/>
<name>A0A167DRN6_9BACL</name>
<comment type="caution">
    <text evidence="1">The sequence shown here is derived from an EMBL/GenBank/DDBJ whole genome shotgun (WGS) entry which is preliminary data.</text>
</comment>
<dbReference type="EMBL" id="LSFN01000014">
    <property type="protein sequence ID" value="OAB74701.1"/>
    <property type="molecule type" value="Genomic_DNA"/>
</dbReference>
<dbReference type="InterPro" id="IPR025681">
    <property type="entry name" value="COOH-NH2_lig"/>
</dbReference>
<keyword evidence="2" id="KW-1185">Reference proteome</keyword>
<evidence type="ECO:0000313" key="1">
    <source>
        <dbReference type="EMBL" id="OAB74701.1"/>
    </source>
</evidence>
<dbReference type="Proteomes" id="UP000077134">
    <property type="component" value="Unassembled WGS sequence"/>
</dbReference>
<gene>
    <name evidence="1" type="ORF">PNBC_11725</name>
</gene>
<dbReference type="RefSeq" id="WP_099458684.1">
    <property type="nucleotide sequence ID" value="NZ_CP017770.1"/>
</dbReference>